<accession>A0AAE8ZUX8</accession>
<protein>
    <submittedName>
        <fullName evidence="1">Uncharacterized protein</fullName>
    </submittedName>
</protein>
<evidence type="ECO:0000313" key="2">
    <source>
        <dbReference type="Proteomes" id="UP000827892"/>
    </source>
</evidence>
<sequence length="252" mass="29752">MKETMEIGSMIMDGQEDYFTMNEGNPICRQKLNYGLGISMPAIMPEKVLLLKPVVRMSRDIVCATENKNRILLTPKQKEMNSLTIAMFDACFNELYFVIKSQPFPFDGQPRFADELMKRDAKITEMLNKRGLVTAKVFETDQIVFEQLLDDFRREIGVQYKELYMFMLLVEETHAFQGLCAMFEVEEIIEDLTDAERHVWNFINRRFEWLNGAPQPESCWLYNALTYYNDEKYVKNEYKDILIERYGPENMN</sequence>
<organism evidence="1 2">
    <name type="scientific">Caenorhabditis briggsae</name>
    <dbReference type="NCBI Taxonomy" id="6238"/>
    <lineage>
        <taxon>Eukaryota</taxon>
        <taxon>Metazoa</taxon>
        <taxon>Ecdysozoa</taxon>
        <taxon>Nematoda</taxon>
        <taxon>Chromadorea</taxon>
        <taxon>Rhabditida</taxon>
        <taxon>Rhabditina</taxon>
        <taxon>Rhabditomorpha</taxon>
        <taxon>Rhabditoidea</taxon>
        <taxon>Rhabditidae</taxon>
        <taxon>Peloderinae</taxon>
        <taxon>Caenorhabditis</taxon>
    </lineage>
</organism>
<evidence type="ECO:0000313" key="1">
    <source>
        <dbReference type="EMBL" id="ULT83649.1"/>
    </source>
</evidence>
<gene>
    <name evidence="1" type="ORF">L3Y34_012710</name>
</gene>
<proteinExistence type="predicted"/>
<dbReference type="Proteomes" id="UP000827892">
    <property type="component" value="Chromosome X"/>
</dbReference>
<reference evidence="1 2" key="1">
    <citation type="submission" date="2022-05" db="EMBL/GenBank/DDBJ databases">
        <title>Chromosome-level reference genomes for two strains of Caenorhabditis briggsae: an improved platform for comparative genomics.</title>
        <authorList>
            <person name="Stevens L."/>
            <person name="Andersen E.C."/>
        </authorList>
    </citation>
    <scope>NUCLEOTIDE SEQUENCE [LARGE SCALE GENOMIC DNA]</scope>
    <source>
        <strain evidence="1">QX1410_ONT</strain>
        <tissue evidence="1">Whole-organism</tissue>
    </source>
</reference>
<name>A0AAE8ZUX8_CAEBR</name>
<dbReference type="EMBL" id="CP090896">
    <property type="protein sequence ID" value="ULT83649.1"/>
    <property type="molecule type" value="Genomic_DNA"/>
</dbReference>
<dbReference type="AlphaFoldDB" id="A0AAE8ZUX8"/>